<dbReference type="EMBL" id="BLPF01000001">
    <property type="protein sequence ID" value="GFJ75846.1"/>
    <property type="molecule type" value="Genomic_DNA"/>
</dbReference>
<accession>A0A6V8K1N5</accession>
<evidence type="ECO:0000313" key="2">
    <source>
        <dbReference type="Proteomes" id="UP000482800"/>
    </source>
</evidence>
<evidence type="ECO:0008006" key="3">
    <source>
        <dbReference type="Google" id="ProtNLM"/>
    </source>
</evidence>
<protein>
    <recommendedName>
        <fullName evidence="3">Ferredoxin</fullName>
    </recommendedName>
</protein>
<dbReference type="AlphaFoldDB" id="A0A6V8K1N5"/>
<comment type="caution">
    <text evidence="1">The sequence shown here is derived from an EMBL/GenBank/DDBJ whole genome shotgun (WGS) entry which is preliminary data.</text>
</comment>
<dbReference type="SUPFAM" id="SSF54862">
    <property type="entry name" value="4Fe-4S ferredoxins"/>
    <property type="match status" value="1"/>
</dbReference>
<proteinExistence type="predicted"/>
<dbReference type="Proteomes" id="UP000482800">
    <property type="component" value="Unassembled WGS sequence"/>
</dbReference>
<dbReference type="Gene3D" id="3.30.70.20">
    <property type="match status" value="1"/>
</dbReference>
<organism evidence="1 2">
    <name type="scientific">Phytohabitans houttuyneae</name>
    <dbReference type="NCBI Taxonomy" id="1076126"/>
    <lineage>
        <taxon>Bacteria</taxon>
        <taxon>Bacillati</taxon>
        <taxon>Actinomycetota</taxon>
        <taxon>Actinomycetes</taxon>
        <taxon>Micromonosporales</taxon>
        <taxon>Micromonosporaceae</taxon>
    </lineage>
</organism>
<evidence type="ECO:0000313" key="1">
    <source>
        <dbReference type="EMBL" id="GFJ75846.1"/>
    </source>
</evidence>
<sequence length="63" mass="6901">MIKCVGHASCFELLPERVSLDEWGYPIIETDPLPSGLVSHARRAVAACPTLALRVDGKVARKR</sequence>
<reference evidence="1 2" key="2">
    <citation type="submission" date="2020-03" db="EMBL/GenBank/DDBJ databases">
        <authorList>
            <person name="Ichikawa N."/>
            <person name="Kimura A."/>
            <person name="Kitahashi Y."/>
            <person name="Uohara A."/>
        </authorList>
    </citation>
    <scope>NUCLEOTIDE SEQUENCE [LARGE SCALE GENOMIC DNA]</scope>
    <source>
        <strain evidence="1 2">NBRC 108639</strain>
    </source>
</reference>
<keyword evidence="2" id="KW-1185">Reference proteome</keyword>
<name>A0A6V8K1N5_9ACTN</name>
<gene>
    <name evidence="1" type="ORF">Phou_000260</name>
</gene>
<reference evidence="1 2" key="1">
    <citation type="submission" date="2020-03" db="EMBL/GenBank/DDBJ databases">
        <title>Whole genome shotgun sequence of Phytohabitans houttuyneae NBRC 108639.</title>
        <authorList>
            <person name="Komaki H."/>
            <person name="Tamura T."/>
        </authorList>
    </citation>
    <scope>NUCLEOTIDE SEQUENCE [LARGE SCALE GENOMIC DNA]</scope>
    <source>
        <strain evidence="1 2">NBRC 108639</strain>
    </source>
</reference>
<dbReference type="Pfam" id="PF13459">
    <property type="entry name" value="Fer4_15"/>
    <property type="match status" value="1"/>
</dbReference>